<evidence type="ECO:0000313" key="4">
    <source>
        <dbReference type="Proteomes" id="UP000655044"/>
    </source>
</evidence>
<evidence type="ECO:0000256" key="2">
    <source>
        <dbReference type="SAM" id="SignalP"/>
    </source>
</evidence>
<organism evidence="3 4">
    <name type="scientific">Planobispora rosea</name>
    <dbReference type="NCBI Taxonomy" id="35762"/>
    <lineage>
        <taxon>Bacteria</taxon>
        <taxon>Bacillati</taxon>
        <taxon>Actinomycetota</taxon>
        <taxon>Actinomycetes</taxon>
        <taxon>Streptosporangiales</taxon>
        <taxon>Streptosporangiaceae</taxon>
        <taxon>Planobispora</taxon>
    </lineage>
</organism>
<feature type="chain" id="PRO_5035234791" description="Integral membrane protein" evidence="2">
    <location>
        <begin position="35"/>
        <end position="306"/>
    </location>
</feature>
<proteinExistence type="predicted"/>
<comment type="caution">
    <text evidence="3">The sequence shown here is derived from an EMBL/GenBank/DDBJ whole genome shotgun (WGS) entry which is preliminary data.</text>
</comment>
<protein>
    <recommendedName>
        <fullName evidence="5">Integral membrane protein</fullName>
    </recommendedName>
</protein>
<keyword evidence="4" id="KW-1185">Reference proteome</keyword>
<feature type="signal peptide" evidence="2">
    <location>
        <begin position="1"/>
        <end position="34"/>
    </location>
</feature>
<keyword evidence="1" id="KW-0472">Membrane</keyword>
<name>A0A8J3S633_PLARO</name>
<feature type="transmembrane region" description="Helical" evidence="1">
    <location>
        <begin position="243"/>
        <end position="263"/>
    </location>
</feature>
<dbReference type="Proteomes" id="UP000655044">
    <property type="component" value="Unassembled WGS sequence"/>
</dbReference>
<feature type="transmembrane region" description="Helical" evidence="1">
    <location>
        <begin position="58"/>
        <end position="78"/>
    </location>
</feature>
<dbReference type="EMBL" id="BOOI01000038">
    <property type="protein sequence ID" value="GIH85659.1"/>
    <property type="molecule type" value="Genomic_DNA"/>
</dbReference>
<evidence type="ECO:0000313" key="3">
    <source>
        <dbReference type="EMBL" id="GIH85659.1"/>
    </source>
</evidence>
<dbReference type="RefSeq" id="WP_068926214.1">
    <property type="nucleotide sequence ID" value="NZ_BMQP01000020.1"/>
</dbReference>
<evidence type="ECO:0008006" key="5">
    <source>
        <dbReference type="Google" id="ProtNLM"/>
    </source>
</evidence>
<feature type="transmembrane region" description="Helical" evidence="1">
    <location>
        <begin position="186"/>
        <end position="204"/>
    </location>
</feature>
<feature type="transmembrane region" description="Helical" evidence="1">
    <location>
        <begin position="216"/>
        <end position="237"/>
    </location>
</feature>
<feature type="transmembrane region" description="Helical" evidence="1">
    <location>
        <begin position="153"/>
        <end position="174"/>
    </location>
</feature>
<dbReference type="AlphaFoldDB" id="A0A8J3S633"/>
<accession>A0A8J3S633</accession>
<keyword evidence="1" id="KW-1133">Transmembrane helix</keyword>
<evidence type="ECO:0000256" key="1">
    <source>
        <dbReference type="SAM" id="Phobius"/>
    </source>
</evidence>
<sequence>MRLDHSGRRYRFGRLAAGLAIGCAVAAVASGAVAAAGDDGALWRLLFPLGRRWVGEDLTGWQVLPVILAGGAQGWALWQILRGRAAGPRPRLDGHVRVLRGLLYTDLVLRLVFSRPLRLPDPWWVDIPWELLQLAVVVLFHRVLSGTPRVLRLAVLATGALTSLVSIGQDVAGALGRRSVAETSDLALLGGLTWSSWLALLLVAQARDGRWGRTTVWTGAAYPVMTLLIMPLTSAVLPDDGSGVAAIASLSAVSGLLMPVWVARSAHDLAGPHAEAVARPEGTGPASACTTPCSRGRAGCTACNGC</sequence>
<dbReference type="OrthoDB" id="4485313at2"/>
<reference evidence="3" key="1">
    <citation type="submission" date="2021-01" db="EMBL/GenBank/DDBJ databases">
        <title>Whole genome shotgun sequence of Planobispora rosea NBRC 15558.</title>
        <authorList>
            <person name="Komaki H."/>
            <person name="Tamura T."/>
        </authorList>
    </citation>
    <scope>NUCLEOTIDE SEQUENCE</scope>
    <source>
        <strain evidence="3">NBRC 15558</strain>
    </source>
</reference>
<gene>
    <name evidence="3" type="ORF">Pro02_40670</name>
</gene>
<keyword evidence="1" id="KW-0812">Transmembrane</keyword>
<keyword evidence="2" id="KW-0732">Signal</keyword>